<dbReference type="RefSeq" id="WP_289470231.1">
    <property type="nucleotide sequence ID" value="NZ_JAUCMM010000005.1"/>
</dbReference>
<evidence type="ECO:0000313" key="3">
    <source>
        <dbReference type="EMBL" id="MDM7888601.1"/>
    </source>
</evidence>
<evidence type="ECO:0000256" key="1">
    <source>
        <dbReference type="ARBA" id="ARBA00022679"/>
    </source>
</evidence>
<evidence type="ECO:0000259" key="2">
    <source>
        <dbReference type="Pfam" id="PF01648"/>
    </source>
</evidence>
<sequence length="205" mass="21025">MVRPSHVVRVTIVRSGADREALLDAVASAHHVDAGAVGAGRACPHCGSTEHGRPWATVAGRAVPVSLARTPAREPGRPGATAIAVATGTTRAGTVGIDLERVDRVAAAPLDAFAPVELARLPDDRDRTTAWAVKEAVLKRDGRGLRVDPVAVEVDLVRGSARLAGRVQPVTIRWPAPDTVLAVAAGGLPVVVEDRAGLGVSGPVG</sequence>
<keyword evidence="4" id="KW-1185">Reference proteome</keyword>
<comment type="caution">
    <text evidence="3">The sequence shown here is derived from an EMBL/GenBank/DDBJ whole genome shotgun (WGS) entry which is preliminary data.</text>
</comment>
<reference evidence="3 4" key="1">
    <citation type="submission" date="2023-06" db="EMBL/GenBank/DDBJ databases">
        <authorList>
            <person name="Feng G."/>
            <person name="Li J."/>
            <person name="Zhu H."/>
        </authorList>
    </citation>
    <scope>NUCLEOTIDE SEQUENCE [LARGE SCALE GENOMIC DNA]</scope>
    <source>
        <strain evidence="3 4">RHCJP20</strain>
    </source>
</reference>
<dbReference type="GO" id="GO:0016740">
    <property type="term" value="F:transferase activity"/>
    <property type="evidence" value="ECO:0007669"/>
    <property type="project" value="UniProtKB-KW"/>
</dbReference>
<dbReference type="Proteomes" id="UP001235720">
    <property type="component" value="Unassembled WGS sequence"/>
</dbReference>
<dbReference type="InterPro" id="IPR008278">
    <property type="entry name" value="4-PPantetheinyl_Trfase_dom"/>
</dbReference>
<dbReference type="InterPro" id="IPR037143">
    <property type="entry name" value="4-PPantetheinyl_Trfase_dom_sf"/>
</dbReference>
<keyword evidence="1 3" id="KW-0808">Transferase</keyword>
<name>A0ABT7TGC5_9MICO</name>
<evidence type="ECO:0000313" key="4">
    <source>
        <dbReference type="Proteomes" id="UP001235720"/>
    </source>
</evidence>
<protein>
    <submittedName>
        <fullName evidence="3">4'-phosphopantetheinyl transferase superfamily protein</fullName>
    </submittedName>
</protein>
<accession>A0ABT7TGC5</accession>
<proteinExistence type="predicted"/>
<dbReference type="Pfam" id="PF01648">
    <property type="entry name" value="ACPS"/>
    <property type="match status" value="1"/>
</dbReference>
<dbReference type="SUPFAM" id="SSF56214">
    <property type="entry name" value="4'-phosphopantetheinyl transferase"/>
    <property type="match status" value="1"/>
</dbReference>
<organism evidence="3 4">
    <name type="scientific">Curtobacterium subtropicum</name>
    <dbReference type="NCBI Taxonomy" id="3055138"/>
    <lineage>
        <taxon>Bacteria</taxon>
        <taxon>Bacillati</taxon>
        <taxon>Actinomycetota</taxon>
        <taxon>Actinomycetes</taxon>
        <taxon>Micrococcales</taxon>
        <taxon>Microbacteriaceae</taxon>
        <taxon>Curtobacterium</taxon>
    </lineage>
</organism>
<gene>
    <name evidence="3" type="ORF">QUG98_09050</name>
</gene>
<dbReference type="EMBL" id="JAUCMM010000005">
    <property type="protein sequence ID" value="MDM7888601.1"/>
    <property type="molecule type" value="Genomic_DNA"/>
</dbReference>
<feature type="domain" description="4'-phosphopantetheinyl transferase" evidence="2">
    <location>
        <begin position="95"/>
        <end position="160"/>
    </location>
</feature>
<dbReference type="Gene3D" id="3.90.470.20">
    <property type="entry name" value="4'-phosphopantetheinyl transferase domain"/>
    <property type="match status" value="1"/>
</dbReference>